<keyword evidence="5" id="KW-0150">Chloroplast</keyword>
<keyword evidence="4" id="KW-0694">RNA-binding</keyword>
<comment type="similarity">
    <text evidence="1 4">Belongs to the universal ribosomal protein uL23 family.</text>
</comment>
<protein>
    <recommendedName>
        <fullName evidence="4">Large ribosomal subunit protein uL23c</fullName>
    </recommendedName>
</protein>
<reference evidence="5" key="1">
    <citation type="journal article" date="2018" name="J. Appl. Phycol.">
        <title>Intrageneric chloroplast genome comparison in the genus Euglena (Phylum: Euglenophyta) with annotated chloroplast genomes of Euglena hiemalis and Euglena clara.</title>
        <authorList>
            <person name="Ellala Hewadikaramge M."/>
            <person name="Linton E."/>
        </authorList>
    </citation>
    <scope>NUCLEOTIDE SEQUENCE</scope>
    <source>
        <strain evidence="5">SAG 25.98</strain>
    </source>
</reference>
<name>A0A2Z4YZ35_9EUGL</name>
<sequence>MNKIDLIKSQVLTEKTNKLLQKSVYVFNVDKKFTKNEFKILLEEIFSVKVLSINSCILPIKNRRLGKFQGSKNSYKRIFAKISNEKVLPFFSSI</sequence>
<keyword evidence="3 4" id="KW-0687">Ribonucleoprotein</keyword>
<dbReference type="AlphaFoldDB" id="A0A2Z4YZ35"/>
<evidence type="ECO:0000256" key="2">
    <source>
        <dbReference type="ARBA" id="ARBA00022980"/>
    </source>
</evidence>
<keyword evidence="4" id="KW-0699">rRNA-binding</keyword>
<dbReference type="GO" id="GO:0009507">
    <property type="term" value="C:chloroplast"/>
    <property type="evidence" value="ECO:0007669"/>
    <property type="project" value="UniProtKB-SubCell"/>
</dbReference>
<evidence type="ECO:0000256" key="1">
    <source>
        <dbReference type="ARBA" id="ARBA00006700"/>
    </source>
</evidence>
<comment type="subcellular location">
    <subcellularLocation>
        <location evidence="4">Plastid</location>
        <location evidence="4">Chloroplast</location>
    </subcellularLocation>
</comment>
<dbReference type="GO" id="GO:0003735">
    <property type="term" value="F:structural constituent of ribosome"/>
    <property type="evidence" value="ECO:0007669"/>
    <property type="project" value="InterPro"/>
</dbReference>
<dbReference type="GO" id="GO:0006412">
    <property type="term" value="P:translation"/>
    <property type="evidence" value="ECO:0007669"/>
    <property type="project" value="UniProtKB-UniRule"/>
</dbReference>
<dbReference type="GO" id="GO:1990904">
    <property type="term" value="C:ribonucleoprotein complex"/>
    <property type="evidence" value="ECO:0007669"/>
    <property type="project" value="UniProtKB-KW"/>
</dbReference>
<dbReference type="GeneID" id="37542373"/>
<dbReference type="SUPFAM" id="SSF54189">
    <property type="entry name" value="Ribosomal proteins S24e, L23 and L15e"/>
    <property type="match status" value="1"/>
</dbReference>
<evidence type="ECO:0000256" key="4">
    <source>
        <dbReference type="HAMAP-Rule" id="MF_01369"/>
    </source>
</evidence>
<dbReference type="InterPro" id="IPR012677">
    <property type="entry name" value="Nucleotide-bd_a/b_plait_sf"/>
</dbReference>
<dbReference type="InterPro" id="IPR012678">
    <property type="entry name" value="Ribosomal_uL23/eL15/eS24_sf"/>
</dbReference>
<gene>
    <name evidence="4 5" type="primary">rpl23</name>
</gene>
<organism evidence="5">
    <name type="scientific">Euglena clara</name>
    <dbReference type="NCBI Taxonomy" id="215708"/>
    <lineage>
        <taxon>Eukaryota</taxon>
        <taxon>Discoba</taxon>
        <taxon>Euglenozoa</taxon>
        <taxon>Euglenida</taxon>
        <taxon>Spirocuta</taxon>
        <taxon>Euglenophyceae</taxon>
        <taxon>Euglenales</taxon>
        <taxon>Euglenaceae</taxon>
        <taxon>Euglena</taxon>
    </lineage>
</organism>
<evidence type="ECO:0000313" key="5">
    <source>
        <dbReference type="EMBL" id="AXA45483.1"/>
    </source>
</evidence>
<dbReference type="Gene3D" id="3.30.70.330">
    <property type="match status" value="1"/>
</dbReference>
<dbReference type="HAMAP" id="MF_01369_B">
    <property type="entry name" value="Ribosomal_uL23_B"/>
    <property type="match status" value="1"/>
</dbReference>
<comment type="subunit">
    <text evidence="4">Part of the 50S ribosomal subunit.</text>
</comment>
<keyword evidence="5" id="KW-0934">Plastid</keyword>
<evidence type="ECO:0000256" key="3">
    <source>
        <dbReference type="ARBA" id="ARBA00023274"/>
    </source>
</evidence>
<dbReference type="EMBL" id="MF630936">
    <property type="protein sequence ID" value="AXA45483.1"/>
    <property type="molecule type" value="Genomic_DNA"/>
</dbReference>
<dbReference type="GO" id="GO:0005840">
    <property type="term" value="C:ribosome"/>
    <property type="evidence" value="ECO:0007669"/>
    <property type="project" value="UniProtKB-KW"/>
</dbReference>
<dbReference type="InterPro" id="IPR013025">
    <property type="entry name" value="Ribosomal_uL23-like"/>
</dbReference>
<dbReference type="GO" id="GO:0019843">
    <property type="term" value="F:rRNA binding"/>
    <property type="evidence" value="ECO:0007669"/>
    <property type="project" value="UniProtKB-UniRule"/>
</dbReference>
<geneLocation type="chloroplast" evidence="5"/>
<dbReference type="RefSeq" id="YP_009503366.1">
    <property type="nucleotide sequence ID" value="NC_038187.1"/>
</dbReference>
<comment type="function">
    <text evidence="4">Binds to 23S rRNA.</text>
</comment>
<keyword evidence="2 4" id="KW-0689">Ribosomal protein</keyword>
<dbReference type="Pfam" id="PF00276">
    <property type="entry name" value="Ribosomal_L23"/>
    <property type="match status" value="1"/>
</dbReference>
<proteinExistence type="inferred from homology"/>
<accession>A0A2Z4YZ35</accession>